<evidence type="ECO:0000256" key="2">
    <source>
        <dbReference type="SAM" id="SignalP"/>
    </source>
</evidence>
<evidence type="ECO:0000256" key="1">
    <source>
        <dbReference type="SAM" id="MobiDB-lite"/>
    </source>
</evidence>
<feature type="compositionally biased region" description="Basic and acidic residues" evidence="1">
    <location>
        <begin position="345"/>
        <end position="366"/>
    </location>
</feature>
<proteinExistence type="predicted"/>
<dbReference type="InterPro" id="IPR029030">
    <property type="entry name" value="Caspase-like_dom_sf"/>
</dbReference>
<protein>
    <submittedName>
        <fullName evidence="4">Caspase family protein</fullName>
    </submittedName>
</protein>
<dbReference type="AlphaFoldDB" id="A0A7D5SL44"/>
<dbReference type="SUPFAM" id="SSF52129">
    <property type="entry name" value="Caspase-like"/>
    <property type="match status" value="1"/>
</dbReference>
<dbReference type="InterPro" id="IPR052039">
    <property type="entry name" value="Caspase-related_regulators"/>
</dbReference>
<dbReference type="PROSITE" id="PS50208">
    <property type="entry name" value="CASPASE_P20"/>
    <property type="match status" value="1"/>
</dbReference>
<dbReference type="KEGG" id="acog:HWD57_06225"/>
<gene>
    <name evidence="4" type="ORF">HWD57_06225</name>
</gene>
<dbReference type="GO" id="GO:0004197">
    <property type="term" value="F:cysteine-type endopeptidase activity"/>
    <property type="evidence" value="ECO:0007669"/>
    <property type="project" value="InterPro"/>
</dbReference>
<feature type="region of interest" description="Disordered" evidence="1">
    <location>
        <begin position="344"/>
        <end position="388"/>
    </location>
</feature>
<dbReference type="Proteomes" id="UP000509684">
    <property type="component" value="Chromosome"/>
</dbReference>
<accession>A0A7D5SL44</accession>
<sequence length="583" mass="63938">MPFRLPLTTFLYVLRALIVAAACISAAPAQPQPAPPGRTDSLGKPLAPSPAGLAPGTAGRMAGVTSSSQGRRIALVIGNSAYQHPDNLPRLVNPAHDAEDIAAALRRFGFEVIERRNQTLEAMHQSIAEFGSRIGGSEAALFFFAGHGIQVKNQNYLMPVNARVESEAMVPYQGVNVNQILDEMDNAKSSVNIVILDACRNNPVSGKFRSGRSRGLASPDVVPKGTVIVYATDPGNVAADGDGRNGLFTAGLLTAFRGRDLSLDGVLTIASAEVERASRQTQTPYVNGPKTLQKNFSFNVAMAPDPAETETRFWNEAKASGTREAFEAYLKRFPSGTHVALAQGELRKREESERASKPQESIERKAVGGTVPARPEKTQKGPAPVLAPVEKPDIKVGDRWAYRNINLWKNEEIASVELKVTAIRGDIMTVDRTSIDSKGAAGAGIERSIRRTADRSTWTLLDPNVTQGKRLILLFPLEVGKTWDFEYSIKRPDGDVVMNKRSARVEAWEDVEVPAGRFRALRVVHSGRTERQGREGRVTGNVSETFWYAPEIRSMVKHEYRDTMGHLRTRDQFRQELTAYDIK</sequence>
<dbReference type="PANTHER" id="PTHR22576:SF37">
    <property type="entry name" value="MUCOSA-ASSOCIATED LYMPHOID TISSUE LYMPHOMA TRANSLOCATION PROTEIN 1"/>
    <property type="match status" value="1"/>
</dbReference>
<evidence type="ECO:0000313" key="5">
    <source>
        <dbReference type="Proteomes" id="UP000509684"/>
    </source>
</evidence>
<dbReference type="Gene3D" id="3.40.50.1460">
    <property type="match status" value="1"/>
</dbReference>
<feature type="chain" id="PRO_5028050603" evidence="2">
    <location>
        <begin position="32"/>
        <end position="583"/>
    </location>
</feature>
<feature type="compositionally biased region" description="Low complexity" evidence="1">
    <location>
        <begin position="42"/>
        <end position="59"/>
    </location>
</feature>
<dbReference type="InterPro" id="IPR001309">
    <property type="entry name" value="Pept_C14_p20"/>
</dbReference>
<dbReference type="InterPro" id="IPR011600">
    <property type="entry name" value="Pept_C14_caspase"/>
</dbReference>
<dbReference type="EMBL" id="CP058708">
    <property type="protein sequence ID" value="QLH49421.1"/>
    <property type="molecule type" value="Genomic_DNA"/>
</dbReference>
<dbReference type="Pfam" id="PF00656">
    <property type="entry name" value="Peptidase_C14"/>
    <property type="match status" value="1"/>
</dbReference>
<dbReference type="GO" id="GO:0006508">
    <property type="term" value="P:proteolysis"/>
    <property type="evidence" value="ECO:0007669"/>
    <property type="project" value="InterPro"/>
</dbReference>
<feature type="region of interest" description="Disordered" evidence="1">
    <location>
        <begin position="28"/>
        <end position="62"/>
    </location>
</feature>
<evidence type="ECO:0000259" key="3">
    <source>
        <dbReference type="PROSITE" id="PS50208"/>
    </source>
</evidence>
<feature type="signal peptide" evidence="2">
    <location>
        <begin position="1"/>
        <end position="31"/>
    </location>
</feature>
<name>A0A7D5SL44_9PROT</name>
<evidence type="ECO:0000313" key="4">
    <source>
        <dbReference type="EMBL" id="QLH49421.1"/>
    </source>
</evidence>
<reference evidence="4 5" key="1">
    <citation type="journal article" date="2019" name="Microbiome">
        <title>Annotated bacterial chromosomes from frame-shift-corrected long-read metagenomic data.</title>
        <authorList>
            <person name="Arumugam K."/>
            <person name="Bagci C."/>
            <person name="Bessarab I."/>
            <person name="Beier S."/>
            <person name="Buchfink B."/>
            <person name="Gorska A."/>
            <person name="Qiu G."/>
            <person name="Huson D.H."/>
            <person name="Williams R.B.H."/>
        </authorList>
    </citation>
    <scope>NUCLEOTIDE SEQUENCE [LARGE SCALE GENOMIC DNA]</scope>
    <source>
        <strain evidence="4">SSA1</strain>
    </source>
</reference>
<organism evidence="4 5">
    <name type="scientific">Candidatus Accumulibacter cognatus</name>
    <dbReference type="NCBI Taxonomy" id="2954383"/>
    <lineage>
        <taxon>Bacteria</taxon>
        <taxon>Pseudomonadati</taxon>
        <taxon>Pseudomonadota</taxon>
        <taxon>Betaproteobacteria</taxon>
        <taxon>Candidatus Accumulibacter</taxon>
    </lineage>
</organism>
<dbReference type="PANTHER" id="PTHR22576">
    <property type="entry name" value="MUCOSA ASSOCIATED LYMPHOID TISSUE LYMPHOMA TRANSLOCATION PROTEIN 1/PARACASPASE"/>
    <property type="match status" value="1"/>
</dbReference>
<feature type="domain" description="Caspase family p20" evidence="3">
    <location>
        <begin position="70"/>
        <end position="203"/>
    </location>
</feature>
<dbReference type="Gene3D" id="2.40.360.20">
    <property type="match status" value="1"/>
</dbReference>
<keyword evidence="2" id="KW-0732">Signal</keyword>